<dbReference type="PANTHER" id="PTHR42921:SF4">
    <property type="entry name" value="ACETOACETYL-COA SYNTHASE (AFU_ORTHOLOGUE AFUA_8G04770)"/>
    <property type="match status" value="1"/>
</dbReference>
<dbReference type="GO" id="GO:0030729">
    <property type="term" value="F:acetoacetate-CoA ligase activity"/>
    <property type="evidence" value="ECO:0007669"/>
    <property type="project" value="InterPro"/>
</dbReference>
<reference evidence="4" key="2">
    <citation type="journal article" date="2023" name="IMA Fungus">
        <title>Comparative genomic study of the Penicillium genus elucidates a diverse pangenome and 15 lateral gene transfer events.</title>
        <authorList>
            <person name="Petersen C."/>
            <person name="Sorensen T."/>
            <person name="Nielsen M.R."/>
            <person name="Sondergaard T.E."/>
            <person name="Sorensen J.L."/>
            <person name="Fitzpatrick D.A."/>
            <person name="Frisvad J.C."/>
            <person name="Nielsen K.L."/>
        </authorList>
    </citation>
    <scope>NUCLEOTIDE SEQUENCE</scope>
    <source>
        <strain evidence="4">IBT 23319</strain>
    </source>
</reference>
<dbReference type="Proteomes" id="UP001147733">
    <property type="component" value="Unassembled WGS sequence"/>
</dbReference>
<dbReference type="GO" id="GO:0006629">
    <property type="term" value="P:lipid metabolic process"/>
    <property type="evidence" value="ECO:0007669"/>
    <property type="project" value="InterPro"/>
</dbReference>
<keyword evidence="5" id="KW-1185">Reference proteome</keyword>
<dbReference type="Gene3D" id="3.40.50.12780">
    <property type="entry name" value="N-terminal domain of ligase-like"/>
    <property type="match status" value="1"/>
</dbReference>
<gene>
    <name evidence="4" type="ORF">N7469_007701</name>
</gene>
<dbReference type="InterPro" id="IPR045851">
    <property type="entry name" value="AMP-bd_C_sf"/>
</dbReference>
<dbReference type="InterPro" id="IPR042099">
    <property type="entry name" value="ANL_N_sf"/>
</dbReference>
<dbReference type="GeneID" id="81385786"/>
<dbReference type="Pfam" id="PF13193">
    <property type="entry name" value="AMP-binding_C"/>
    <property type="match status" value="1"/>
</dbReference>
<dbReference type="PANTHER" id="PTHR42921">
    <property type="entry name" value="ACETOACETYL-COA SYNTHETASE"/>
    <property type="match status" value="1"/>
</dbReference>
<dbReference type="RefSeq" id="XP_056498170.1">
    <property type="nucleotide sequence ID" value="XM_056646619.1"/>
</dbReference>
<protein>
    <recommendedName>
        <fullName evidence="6">AMP-dependent synthetase/ligase domain-containing protein</fullName>
    </recommendedName>
</protein>
<dbReference type="Gene3D" id="3.30.300.30">
    <property type="match status" value="1"/>
</dbReference>
<proteinExistence type="predicted"/>
<feature type="domain" description="AMP-binding enzyme C-terminal" evidence="3">
    <location>
        <begin position="553"/>
        <end position="616"/>
    </location>
</feature>
<dbReference type="Pfam" id="PF00501">
    <property type="entry name" value="AMP-binding"/>
    <property type="match status" value="1"/>
</dbReference>
<dbReference type="InterPro" id="IPR000873">
    <property type="entry name" value="AMP-dep_synth/lig_dom"/>
</dbReference>
<dbReference type="PROSITE" id="PS00455">
    <property type="entry name" value="AMP_BINDING"/>
    <property type="match status" value="1"/>
</dbReference>
<dbReference type="OrthoDB" id="10253869at2759"/>
<evidence type="ECO:0000313" key="5">
    <source>
        <dbReference type="Proteomes" id="UP001147733"/>
    </source>
</evidence>
<evidence type="ECO:0008006" key="6">
    <source>
        <dbReference type="Google" id="ProtNLM"/>
    </source>
</evidence>
<organism evidence="4 5">
    <name type="scientific">Penicillium citrinum</name>
    <dbReference type="NCBI Taxonomy" id="5077"/>
    <lineage>
        <taxon>Eukaryota</taxon>
        <taxon>Fungi</taxon>
        <taxon>Dikarya</taxon>
        <taxon>Ascomycota</taxon>
        <taxon>Pezizomycotina</taxon>
        <taxon>Eurotiomycetes</taxon>
        <taxon>Eurotiomycetidae</taxon>
        <taxon>Eurotiales</taxon>
        <taxon>Aspergillaceae</taxon>
        <taxon>Penicillium</taxon>
    </lineage>
</organism>
<feature type="region of interest" description="Disordered" evidence="1">
    <location>
        <begin position="1"/>
        <end position="23"/>
    </location>
</feature>
<comment type="caution">
    <text evidence="4">The sequence shown here is derived from an EMBL/GenBank/DDBJ whole genome shotgun (WGS) entry which is preliminary data.</text>
</comment>
<dbReference type="EMBL" id="JAPQKT010000007">
    <property type="protein sequence ID" value="KAJ5224198.1"/>
    <property type="molecule type" value="Genomic_DNA"/>
</dbReference>
<evidence type="ECO:0000259" key="2">
    <source>
        <dbReference type="Pfam" id="PF00501"/>
    </source>
</evidence>
<dbReference type="InterPro" id="IPR020845">
    <property type="entry name" value="AMP-binding_CS"/>
</dbReference>
<dbReference type="InterPro" id="IPR005914">
    <property type="entry name" value="Acac_CoA_synth"/>
</dbReference>
<reference evidence="4" key="1">
    <citation type="submission" date="2022-11" db="EMBL/GenBank/DDBJ databases">
        <authorList>
            <person name="Petersen C."/>
        </authorList>
    </citation>
    <scope>NUCLEOTIDE SEQUENCE</scope>
    <source>
        <strain evidence="4">IBT 23319</strain>
    </source>
</reference>
<feature type="domain" description="AMP-dependent synthetase/ligase" evidence="2">
    <location>
        <begin position="110"/>
        <end position="469"/>
    </location>
</feature>
<dbReference type="NCBIfam" id="TIGR01217">
    <property type="entry name" value="ac_ac_CoA_syn"/>
    <property type="match status" value="1"/>
</dbReference>
<evidence type="ECO:0000256" key="1">
    <source>
        <dbReference type="SAM" id="MobiDB-lite"/>
    </source>
</evidence>
<sequence>MANSSLEDEALKPRPIWTPPGPQEKIPMNIYRTHINRKFNQQLRNSQELHQWSVNNLQDFWIDLHQYTGIVPPLPSNITTAFDASTPMENVPEFFRGATVNYAENVLSGRNSDKTALIGVREGQDLSGETWTWGLLRENVRKARSALLNLGVREGDRVAAIISTSVWSVGLFLATASIGAIWTSIAPDLGDEGCISRLQQVTPKILLADEESTYKGKMRSNVLKIRTIVQAMKIKPQVFVIPITGAHEPSFPSLDYFLSQAKKEDNLDFKRLPYSHPLYILYTSGTTGPPKCLVHTHSVILQHKKTSVLHNSLTPDDVVFQYSSTSWVLWNIMIGHLSVGPTLILYDGSPLWPSAKGMARIIEYHRVTYWGCSPRYLQELEMTKCIPKNEFDLSSLRMVQTGGSHLGADHVTGGTDLVTSWIGTDPAGPLYPGEIQLPMLGQDVDVADPITGESIKKTGRHGEFVCRQPFPSMPAFFWGDANGVKYKEAYFDKFENCWTQHDWASYNPLTKGWQIHGRSDNVLNPQGIRFGTTEVYSITESAPFNNVISTTLCIGRRRPSDFDEEVFLFVVMQPGQQFNPQLALELKDAIRKGLSSKHVPRFVIGVDEIPMTVNGKKIETLVKQVVSSGKLPRVISSTVANPGCLKDFTRYYDIESSKERKGKL</sequence>
<evidence type="ECO:0000259" key="3">
    <source>
        <dbReference type="Pfam" id="PF13193"/>
    </source>
</evidence>
<dbReference type="InterPro" id="IPR025110">
    <property type="entry name" value="AMP-bd_C"/>
</dbReference>
<name>A0A9W9NSH0_PENCI</name>
<dbReference type="SUPFAM" id="SSF56801">
    <property type="entry name" value="Acetyl-CoA synthetase-like"/>
    <property type="match status" value="1"/>
</dbReference>
<dbReference type="AlphaFoldDB" id="A0A9W9NSH0"/>
<evidence type="ECO:0000313" key="4">
    <source>
        <dbReference type="EMBL" id="KAJ5224198.1"/>
    </source>
</evidence>
<accession>A0A9W9NSH0</accession>